<proteinExistence type="predicted"/>
<dbReference type="EMBL" id="BPQV01000003">
    <property type="protein sequence ID" value="GJE26237.1"/>
    <property type="molecule type" value="Genomic_DNA"/>
</dbReference>
<evidence type="ECO:0000313" key="1">
    <source>
        <dbReference type="EMBL" id="GJE26237.1"/>
    </source>
</evidence>
<evidence type="ECO:0000313" key="2">
    <source>
        <dbReference type="Proteomes" id="UP001055156"/>
    </source>
</evidence>
<dbReference type="Proteomes" id="UP001055156">
    <property type="component" value="Unassembled WGS sequence"/>
</dbReference>
<reference evidence="1" key="2">
    <citation type="submission" date="2021-08" db="EMBL/GenBank/DDBJ databases">
        <authorList>
            <person name="Tani A."/>
            <person name="Ola A."/>
            <person name="Ogura Y."/>
            <person name="Katsura K."/>
            <person name="Hayashi T."/>
        </authorList>
    </citation>
    <scope>NUCLEOTIDE SEQUENCE</scope>
    <source>
        <strain evidence="1">NBRC 15689</strain>
    </source>
</reference>
<organism evidence="1 2">
    <name type="scientific">Methylobacterium organophilum</name>
    <dbReference type="NCBI Taxonomy" id="410"/>
    <lineage>
        <taxon>Bacteria</taxon>
        <taxon>Pseudomonadati</taxon>
        <taxon>Pseudomonadota</taxon>
        <taxon>Alphaproteobacteria</taxon>
        <taxon>Hyphomicrobiales</taxon>
        <taxon>Methylobacteriaceae</taxon>
        <taxon>Methylobacterium</taxon>
    </lineage>
</organism>
<dbReference type="RefSeq" id="WP_238310205.1">
    <property type="nucleotide sequence ID" value="NZ_BPQV01000003.1"/>
</dbReference>
<sequence length="88" mass="10033">MIAPISAHATVTAIKQEAEAFCCRRYWNQAEYLEAKDAHCKRISALVWQLRRQIGMPEMLSLGTGRQSYGGRSFSVELRMGRGTRKRT</sequence>
<gene>
    <name evidence="1" type="ORF">LKMONMHP_1086</name>
</gene>
<reference evidence="1" key="1">
    <citation type="journal article" date="2021" name="Front. Microbiol.">
        <title>Comprehensive Comparative Genomics and Phenotyping of Methylobacterium Species.</title>
        <authorList>
            <person name="Alessa O."/>
            <person name="Ogura Y."/>
            <person name="Fujitani Y."/>
            <person name="Takami H."/>
            <person name="Hayashi T."/>
            <person name="Sahin N."/>
            <person name="Tani A."/>
        </authorList>
    </citation>
    <scope>NUCLEOTIDE SEQUENCE</scope>
    <source>
        <strain evidence="1">NBRC 15689</strain>
    </source>
</reference>
<accession>A0ABQ4T6H2</accession>
<comment type="caution">
    <text evidence="1">The sequence shown here is derived from an EMBL/GenBank/DDBJ whole genome shotgun (WGS) entry which is preliminary data.</text>
</comment>
<name>A0ABQ4T6H2_METOR</name>
<protein>
    <submittedName>
        <fullName evidence="1">Uncharacterized protein</fullName>
    </submittedName>
</protein>
<keyword evidence="2" id="KW-1185">Reference proteome</keyword>